<dbReference type="EMBL" id="BARS01017767">
    <property type="protein sequence ID" value="GAF87305.1"/>
    <property type="molecule type" value="Genomic_DNA"/>
</dbReference>
<accession>X0UFL2</accession>
<reference evidence="1" key="1">
    <citation type="journal article" date="2014" name="Front. Microbiol.">
        <title>High frequency of phylogenetically diverse reductive dehalogenase-homologous genes in deep subseafloor sedimentary metagenomes.</title>
        <authorList>
            <person name="Kawai M."/>
            <person name="Futagami T."/>
            <person name="Toyoda A."/>
            <person name="Takaki Y."/>
            <person name="Nishi S."/>
            <person name="Hori S."/>
            <person name="Arai W."/>
            <person name="Tsubouchi T."/>
            <person name="Morono Y."/>
            <person name="Uchiyama I."/>
            <person name="Ito T."/>
            <person name="Fujiyama A."/>
            <person name="Inagaki F."/>
            <person name="Takami H."/>
        </authorList>
    </citation>
    <scope>NUCLEOTIDE SEQUENCE</scope>
    <source>
        <strain evidence="1">Expedition CK06-06</strain>
    </source>
</reference>
<protein>
    <recommendedName>
        <fullName evidence="2">CRISPR system ring nuclease SSO1393-like domain-containing protein</fullName>
    </recommendedName>
</protein>
<proteinExistence type="predicted"/>
<organism evidence="1">
    <name type="scientific">marine sediment metagenome</name>
    <dbReference type="NCBI Taxonomy" id="412755"/>
    <lineage>
        <taxon>unclassified sequences</taxon>
        <taxon>metagenomes</taxon>
        <taxon>ecological metagenomes</taxon>
    </lineage>
</organism>
<dbReference type="SUPFAM" id="SSF52980">
    <property type="entry name" value="Restriction endonuclease-like"/>
    <property type="match status" value="1"/>
</dbReference>
<sequence>MLTKRPKAMIISLGGTPAPITFSLNHQKPEYICFFVSEETRVTIDKDILPNLDFKPRHHDWIVTPSAENLSVCYRAVSRELPQILKKWKVDPKDLVVDYTGGTKTMSVSLALST</sequence>
<evidence type="ECO:0000313" key="1">
    <source>
        <dbReference type="EMBL" id="GAF87305.1"/>
    </source>
</evidence>
<dbReference type="Gene3D" id="3.40.50.10770">
    <property type="entry name" value="Hypothetical protein VC1899 like domain (Restriction endonuclease-like)"/>
    <property type="match status" value="1"/>
</dbReference>
<dbReference type="AlphaFoldDB" id="X0UFL2"/>
<name>X0UFL2_9ZZZZ</name>
<gene>
    <name evidence="1" type="ORF">S01H1_29016</name>
</gene>
<comment type="caution">
    <text evidence="1">The sequence shown here is derived from an EMBL/GenBank/DDBJ whole genome shotgun (WGS) entry which is preliminary data.</text>
</comment>
<evidence type="ECO:0008006" key="2">
    <source>
        <dbReference type="Google" id="ProtNLM"/>
    </source>
</evidence>
<dbReference type="InterPro" id="IPR011335">
    <property type="entry name" value="Restrct_endonuc-II-like"/>
</dbReference>
<feature type="non-terminal residue" evidence="1">
    <location>
        <position position="114"/>
    </location>
</feature>